<feature type="compositionally biased region" description="Basic and acidic residues" evidence="10">
    <location>
        <begin position="197"/>
        <end position="206"/>
    </location>
</feature>
<comment type="subcellular location">
    <subcellularLocation>
        <location evidence="9">Cytoplasm</location>
    </subcellularLocation>
</comment>
<evidence type="ECO:0000256" key="10">
    <source>
        <dbReference type="SAM" id="MobiDB-lite"/>
    </source>
</evidence>
<dbReference type="Gene3D" id="3.30.390.130">
    <property type="match status" value="1"/>
</dbReference>
<dbReference type="InterPro" id="IPR039396">
    <property type="entry name" value="Deltex_C"/>
</dbReference>
<dbReference type="PROSITE" id="PS50089">
    <property type="entry name" value="ZF_RING_2"/>
    <property type="match status" value="1"/>
</dbReference>
<dbReference type="Proteomes" id="UP000002320">
    <property type="component" value="Unassembled WGS sequence"/>
</dbReference>
<protein>
    <recommendedName>
        <fullName evidence="9">E3 ubiquitin-protein ligase</fullName>
        <ecNumber evidence="9">2.3.2.27</ecNumber>
    </recommendedName>
</protein>
<dbReference type="GO" id="GO:0005737">
    <property type="term" value="C:cytoplasm"/>
    <property type="evidence" value="ECO:0007669"/>
    <property type="project" value="UniProtKB-SubCell"/>
</dbReference>
<evidence type="ECO:0000259" key="11">
    <source>
        <dbReference type="PROSITE" id="PS50089"/>
    </source>
</evidence>
<evidence type="ECO:0000256" key="9">
    <source>
        <dbReference type="RuleBase" id="RU367105"/>
    </source>
</evidence>
<dbReference type="VEuPathDB" id="VectorBase:CQUJHB018153"/>
<dbReference type="InterPro" id="IPR039398">
    <property type="entry name" value="Deltex_fam"/>
</dbReference>
<dbReference type="eggNOG" id="ENOG502QQ9M">
    <property type="taxonomic scope" value="Eukaryota"/>
</dbReference>
<dbReference type="HOGENOM" id="CLU_394973_0_0_1"/>
<comment type="similarity">
    <text evidence="3 9">Belongs to the Deltex family.</text>
</comment>
<comment type="catalytic activity">
    <reaction evidence="1 9">
        <text>S-ubiquitinyl-[E2 ubiquitin-conjugating enzyme]-L-cysteine + [acceptor protein]-L-lysine = [E2 ubiquitin-conjugating enzyme]-L-cysteine + N(6)-ubiquitinyl-[acceptor protein]-L-lysine.</text>
        <dbReference type="EC" id="2.3.2.27"/>
    </reaction>
</comment>
<dbReference type="InParanoid" id="B0WSU7"/>
<evidence type="ECO:0000313" key="12">
    <source>
        <dbReference type="EMBL" id="EDS34057.1"/>
    </source>
</evidence>
<dbReference type="VEuPathDB" id="VectorBase:CPIJ010182"/>
<keyword evidence="7 9" id="KW-0862">Zinc</keyword>
<dbReference type="KEGG" id="cqu:CpipJ_CPIJ010182"/>
<evidence type="ECO:0000313" key="13">
    <source>
        <dbReference type="EnsemblMetazoa" id="CPIJ010182-PA"/>
    </source>
</evidence>
<organism>
    <name type="scientific">Culex quinquefasciatus</name>
    <name type="common">Southern house mosquito</name>
    <name type="synonym">Culex pungens</name>
    <dbReference type="NCBI Taxonomy" id="7176"/>
    <lineage>
        <taxon>Eukaryota</taxon>
        <taxon>Metazoa</taxon>
        <taxon>Ecdysozoa</taxon>
        <taxon>Arthropoda</taxon>
        <taxon>Hexapoda</taxon>
        <taxon>Insecta</taxon>
        <taxon>Pterygota</taxon>
        <taxon>Neoptera</taxon>
        <taxon>Endopterygota</taxon>
        <taxon>Diptera</taxon>
        <taxon>Nematocera</taxon>
        <taxon>Culicoidea</taxon>
        <taxon>Culicidae</taxon>
        <taxon>Culicinae</taxon>
        <taxon>Culicini</taxon>
        <taxon>Culex</taxon>
        <taxon>Culex</taxon>
    </lineage>
</organism>
<dbReference type="CDD" id="cd09633">
    <property type="entry name" value="Deltex_C"/>
    <property type="match status" value="1"/>
</dbReference>
<feature type="compositionally biased region" description="Basic and acidic residues" evidence="10">
    <location>
        <begin position="221"/>
        <end position="237"/>
    </location>
</feature>
<feature type="region of interest" description="Disordered" evidence="10">
    <location>
        <begin position="195"/>
        <end position="319"/>
    </location>
</feature>
<feature type="region of interest" description="Disordered" evidence="10">
    <location>
        <begin position="344"/>
        <end position="443"/>
    </location>
</feature>
<dbReference type="VEuPathDB" id="VectorBase:CQUJHB016486"/>
<comment type="pathway">
    <text evidence="2 9">Protein modification; protein ubiquitination.</text>
</comment>
<evidence type="ECO:0000256" key="3">
    <source>
        <dbReference type="ARBA" id="ARBA00009413"/>
    </source>
</evidence>
<dbReference type="EC" id="2.3.2.27" evidence="9"/>
<dbReference type="STRING" id="7176.B0WSU7"/>
<feature type="compositionally biased region" description="Polar residues" evidence="10">
    <location>
        <begin position="293"/>
        <end position="304"/>
    </location>
</feature>
<name>B0WSU7_CULQU</name>
<feature type="compositionally biased region" description="Polar residues" evidence="10">
    <location>
        <begin position="359"/>
        <end position="370"/>
    </location>
</feature>
<evidence type="ECO:0000256" key="8">
    <source>
        <dbReference type="PROSITE-ProRule" id="PRU00175"/>
    </source>
</evidence>
<feature type="domain" description="RING-type" evidence="11">
    <location>
        <begin position="508"/>
        <end position="560"/>
    </location>
</feature>
<evidence type="ECO:0000256" key="1">
    <source>
        <dbReference type="ARBA" id="ARBA00000900"/>
    </source>
</evidence>
<evidence type="ECO:0000256" key="5">
    <source>
        <dbReference type="ARBA" id="ARBA00022723"/>
    </source>
</evidence>
<accession>B0WSU7</accession>
<sequence>MSNYRKNSLVIDFNVLPVSPDMDKIRRFLTKDLELDFSAVRTLQWNISKNQVIIEATTQELAWSVAKSHNVKHFMIHQNQKYLIPIFVENGATEVKVHDLPPQMPNHLIAAHLQQYGDVLSIRDEVWRDFFPGTPNGVRVVRMRINKPIPSFETIEKETAYILYSHQTKTCRHCSRKLHTGQKCYETKIQKNTVTDNNERDTEQQKKLTVKPRGSATMEESENKKPTPIDTINDHKIPQQTPNDPRRQTTEDDTPDLDFSHPEKKKIKKFSVKFSSSSQPSSSTPLHSKSKSQPVLCNPNSSHPSSKRPTKTLKVGKQLDMVPVTPTNLARQILHNLNIFGTSKHHQHQELQEYPPMSPTNAPSSLQQNFHQQSIRHQRHQSANQSRTMPSFQRQRSKSRSRGESLIETDASSINSGRRPSVDTVSTYLSHESKDSNSRKSTTLGSVSDLLDCSMGSDDVFTTAGAGSSVSSQQNIPGAIVGVDPASDMISRFVRVVEPPQWPHAQPCPMCMEELRHNGHNPTVSLSRCQHLMHLNCLNELILGQQKENQKSLYIECPICMSVYGEKIGDQPPGTMSWIVIPRSLPGHEGQNTIQITYNIASGIQNQEHPHPGRAFFAVGFPRTCFLPDGILGRKILRYLKIAFDRRLLFSIGRSATTGREDVVLWNSVEHKTQYSMFPDPQYMQRCMQQLVHLGVTD</sequence>
<keyword evidence="6 8" id="KW-0863">Zinc-finger</keyword>
<dbReference type="AlphaFoldDB" id="B0WSU7"/>
<dbReference type="FunCoup" id="B0WSU7">
    <property type="interactions" value="1013"/>
</dbReference>
<dbReference type="Gene3D" id="3.30.40.10">
    <property type="entry name" value="Zinc/RING finger domain, C3HC4 (zinc finger)"/>
    <property type="match status" value="1"/>
</dbReference>
<keyword evidence="4 9" id="KW-0808">Transferase</keyword>
<dbReference type="Pfam" id="PF18102">
    <property type="entry name" value="DTC"/>
    <property type="match status" value="1"/>
</dbReference>
<dbReference type="EMBL" id="DS232076">
    <property type="protein sequence ID" value="EDS34057.1"/>
    <property type="molecule type" value="Genomic_DNA"/>
</dbReference>
<proteinExistence type="inferred from homology"/>
<dbReference type="GO" id="GO:0008270">
    <property type="term" value="F:zinc ion binding"/>
    <property type="evidence" value="ECO:0007669"/>
    <property type="project" value="UniProtKB-KW"/>
</dbReference>
<dbReference type="PANTHER" id="PTHR12622">
    <property type="entry name" value="DELTEX-RELATED"/>
    <property type="match status" value="1"/>
</dbReference>
<keyword evidence="14" id="KW-1185">Reference proteome</keyword>
<keyword evidence="5 9" id="KW-0479">Metal-binding</keyword>
<dbReference type="GO" id="GO:0007219">
    <property type="term" value="P:Notch signaling pathway"/>
    <property type="evidence" value="ECO:0007669"/>
    <property type="project" value="InterPro"/>
</dbReference>
<evidence type="ECO:0000256" key="2">
    <source>
        <dbReference type="ARBA" id="ARBA00004906"/>
    </source>
</evidence>
<evidence type="ECO:0000256" key="7">
    <source>
        <dbReference type="ARBA" id="ARBA00022833"/>
    </source>
</evidence>
<dbReference type="SUPFAM" id="SSF57850">
    <property type="entry name" value="RING/U-box"/>
    <property type="match status" value="1"/>
</dbReference>
<dbReference type="EnsemblMetazoa" id="CPIJ010182-RA">
    <property type="protein sequence ID" value="CPIJ010182-PA"/>
    <property type="gene ID" value="CPIJ010182"/>
</dbReference>
<dbReference type="GO" id="GO:0016567">
    <property type="term" value="P:protein ubiquitination"/>
    <property type="evidence" value="ECO:0007669"/>
    <property type="project" value="UniProtKB-UniRule"/>
</dbReference>
<dbReference type="InterPro" id="IPR013083">
    <property type="entry name" value="Znf_RING/FYVE/PHD"/>
</dbReference>
<reference evidence="13" key="2">
    <citation type="submission" date="2021-02" db="UniProtKB">
        <authorList>
            <consortium name="EnsemblMetazoa"/>
        </authorList>
    </citation>
    <scope>IDENTIFICATION</scope>
    <source>
        <strain evidence="13">JHB</strain>
    </source>
</reference>
<evidence type="ECO:0000313" key="14">
    <source>
        <dbReference type="Proteomes" id="UP000002320"/>
    </source>
</evidence>
<feature type="compositionally biased region" description="Polar residues" evidence="10">
    <location>
        <begin position="410"/>
        <end position="430"/>
    </location>
</feature>
<feature type="compositionally biased region" description="Low complexity" evidence="10">
    <location>
        <begin position="272"/>
        <end position="287"/>
    </location>
</feature>
<gene>
    <name evidence="13" type="primary">6042695</name>
    <name evidence="12" type="ORF">CpipJ_CPIJ010182</name>
</gene>
<dbReference type="OrthoDB" id="7765028at2759"/>
<dbReference type="GO" id="GO:0061630">
    <property type="term" value="F:ubiquitin protein ligase activity"/>
    <property type="evidence" value="ECO:0007669"/>
    <property type="project" value="UniProtKB-UniRule"/>
</dbReference>
<dbReference type="InterPro" id="IPR039399">
    <property type="entry name" value="Deltex_C_sf"/>
</dbReference>
<dbReference type="SMART" id="SM00184">
    <property type="entry name" value="RING"/>
    <property type="match status" value="1"/>
</dbReference>
<reference evidence="12" key="1">
    <citation type="submission" date="2007-03" db="EMBL/GenBank/DDBJ databases">
        <title>Annotation of Culex pipiens quinquefasciatus.</title>
        <authorList>
            <consortium name="The Broad Institute Genome Sequencing Platform"/>
            <person name="Atkinson P.W."/>
            <person name="Hemingway J."/>
            <person name="Christensen B.M."/>
            <person name="Higgs S."/>
            <person name="Kodira C."/>
            <person name="Hannick L."/>
            <person name="Megy K."/>
            <person name="O'Leary S."/>
            <person name="Pearson M."/>
            <person name="Haas B.J."/>
            <person name="Mauceli E."/>
            <person name="Wortman J.R."/>
            <person name="Lee N.H."/>
            <person name="Guigo R."/>
            <person name="Stanke M."/>
            <person name="Alvarado L."/>
            <person name="Amedeo P."/>
            <person name="Antoine C.H."/>
            <person name="Arensburger P."/>
            <person name="Bidwell S.L."/>
            <person name="Crawford M."/>
            <person name="Camaro F."/>
            <person name="Devon K."/>
            <person name="Engels R."/>
            <person name="Hammond M."/>
            <person name="Howarth C."/>
            <person name="Koehrsen M."/>
            <person name="Lawson D."/>
            <person name="Montgomery P."/>
            <person name="Nene V."/>
            <person name="Nusbaum C."/>
            <person name="Puiu D."/>
            <person name="Romero-Severson J."/>
            <person name="Severson D.W."/>
            <person name="Shumway M."/>
            <person name="Sisk P."/>
            <person name="Stolte C."/>
            <person name="Zeng Q."/>
            <person name="Eisenstadt E."/>
            <person name="Fraser-Liggett C."/>
            <person name="Strausberg R."/>
            <person name="Galagan J."/>
            <person name="Birren B."/>
            <person name="Collins F.H."/>
        </authorList>
    </citation>
    <scope>NUCLEOTIDE SEQUENCE [LARGE SCALE GENOMIC DNA]</scope>
    <source>
        <strain evidence="12">JHB</strain>
    </source>
</reference>
<evidence type="ECO:0000256" key="6">
    <source>
        <dbReference type="ARBA" id="ARBA00022771"/>
    </source>
</evidence>
<evidence type="ECO:0000256" key="4">
    <source>
        <dbReference type="ARBA" id="ARBA00022679"/>
    </source>
</evidence>
<dbReference type="UniPathway" id="UPA00143"/>
<keyword evidence="9" id="KW-0963">Cytoplasm</keyword>
<dbReference type="InterPro" id="IPR001841">
    <property type="entry name" value="Znf_RING"/>
</dbReference>